<dbReference type="Proteomes" id="UP000299102">
    <property type="component" value="Unassembled WGS sequence"/>
</dbReference>
<evidence type="ECO:0000313" key="3">
    <source>
        <dbReference type="Proteomes" id="UP000299102"/>
    </source>
</evidence>
<evidence type="ECO:0000256" key="1">
    <source>
        <dbReference type="SAM" id="MobiDB-lite"/>
    </source>
</evidence>
<organism evidence="2 3">
    <name type="scientific">Eumeta variegata</name>
    <name type="common">Bagworm moth</name>
    <name type="synonym">Eumeta japonica</name>
    <dbReference type="NCBI Taxonomy" id="151549"/>
    <lineage>
        <taxon>Eukaryota</taxon>
        <taxon>Metazoa</taxon>
        <taxon>Ecdysozoa</taxon>
        <taxon>Arthropoda</taxon>
        <taxon>Hexapoda</taxon>
        <taxon>Insecta</taxon>
        <taxon>Pterygota</taxon>
        <taxon>Neoptera</taxon>
        <taxon>Endopterygota</taxon>
        <taxon>Lepidoptera</taxon>
        <taxon>Glossata</taxon>
        <taxon>Ditrysia</taxon>
        <taxon>Tineoidea</taxon>
        <taxon>Psychidae</taxon>
        <taxon>Oiketicinae</taxon>
        <taxon>Eumeta</taxon>
    </lineage>
</organism>
<proteinExistence type="predicted"/>
<gene>
    <name evidence="2" type="ORF">EVAR_5124_1</name>
</gene>
<feature type="compositionally biased region" description="Polar residues" evidence="1">
    <location>
        <begin position="56"/>
        <end position="68"/>
    </location>
</feature>
<dbReference type="EMBL" id="BGZK01000019">
    <property type="protein sequence ID" value="GBP05824.1"/>
    <property type="molecule type" value="Genomic_DNA"/>
</dbReference>
<feature type="region of interest" description="Disordered" evidence="1">
    <location>
        <begin position="32"/>
        <end position="68"/>
    </location>
</feature>
<reference evidence="2 3" key="1">
    <citation type="journal article" date="2019" name="Commun. Biol.">
        <title>The bagworm genome reveals a unique fibroin gene that provides high tensile strength.</title>
        <authorList>
            <person name="Kono N."/>
            <person name="Nakamura H."/>
            <person name="Ohtoshi R."/>
            <person name="Tomita M."/>
            <person name="Numata K."/>
            <person name="Arakawa K."/>
        </authorList>
    </citation>
    <scope>NUCLEOTIDE SEQUENCE [LARGE SCALE GENOMIC DNA]</scope>
</reference>
<accession>A0A4C1SVA4</accession>
<evidence type="ECO:0000313" key="2">
    <source>
        <dbReference type="EMBL" id="GBP05824.1"/>
    </source>
</evidence>
<sequence length="68" mass="7410">MGSVTGVHPGSNDITLVADVLTTSDKIHPQRDGVQILRLSPARERVGRRDRRRLQMQGSCVSSSKSPV</sequence>
<comment type="caution">
    <text evidence="2">The sequence shown here is derived from an EMBL/GenBank/DDBJ whole genome shotgun (WGS) entry which is preliminary data.</text>
</comment>
<name>A0A4C1SVA4_EUMVA</name>
<dbReference type="AlphaFoldDB" id="A0A4C1SVA4"/>
<keyword evidence="3" id="KW-1185">Reference proteome</keyword>
<protein>
    <submittedName>
        <fullName evidence="2">Uncharacterized protein</fullName>
    </submittedName>
</protein>